<dbReference type="EMBL" id="CP017174">
    <property type="protein sequence ID" value="QDE72103.1"/>
    <property type="molecule type" value="Genomic_DNA"/>
</dbReference>
<dbReference type="AlphaFoldDB" id="A0AAE6G6X6"/>
<proteinExistence type="predicted"/>
<sequence>MSIANALGEIFRRELDAQLVPLQQAVRRMEEGLEALELVREVTHRLAPLTSRLGAMAGVRTPTVLPASTRGGRKQVVAAPKGRASVGRPVAAKPVVSQARAEEGARACAVIGCERPSRSKGYCSAHYQKLRLLMRTNRRPSAWKDDALPQSVEDVTLPRGRAASKALREGGARKKAPAKAPAPVAAPPPPAEEKAPAAAKKSAGRKAAGAKKAARAKKAPAAAKKSVAKKAPAAKKAAAKGGRQVKTTKVKAGAGKRKKGRSSQGSLF</sequence>
<protein>
    <submittedName>
        <fullName evidence="2">Cell wall protein</fullName>
    </submittedName>
</protein>
<evidence type="ECO:0000313" key="3">
    <source>
        <dbReference type="Proteomes" id="UP000320179"/>
    </source>
</evidence>
<feature type="compositionally biased region" description="Basic residues" evidence="1">
    <location>
        <begin position="246"/>
        <end position="261"/>
    </location>
</feature>
<evidence type="ECO:0000256" key="1">
    <source>
        <dbReference type="SAM" id="MobiDB-lite"/>
    </source>
</evidence>
<organism evidence="2 3">
    <name type="scientific">Myxococcus xanthus</name>
    <dbReference type="NCBI Taxonomy" id="34"/>
    <lineage>
        <taxon>Bacteria</taxon>
        <taxon>Pseudomonadati</taxon>
        <taxon>Myxococcota</taxon>
        <taxon>Myxococcia</taxon>
        <taxon>Myxococcales</taxon>
        <taxon>Cystobacterineae</taxon>
        <taxon>Myxococcaceae</taxon>
        <taxon>Myxococcus</taxon>
    </lineage>
</organism>
<reference evidence="2 3" key="1">
    <citation type="journal article" date="2019" name="Science">
        <title>Social genes are selection hotspots in kin groups of a soil microbe.</title>
        <authorList>
            <person name="Wielgoss S."/>
            <person name="Wolfensberger R."/>
            <person name="Sun L."/>
            <person name="Fiegna F."/>
            <person name="Velicer G.J."/>
        </authorList>
    </citation>
    <scope>NUCLEOTIDE SEQUENCE [LARGE SCALE GENOMIC DNA]</scope>
    <source>
        <strain evidence="2 3">MC3.5.9c15</strain>
    </source>
</reference>
<dbReference type="Proteomes" id="UP000320179">
    <property type="component" value="Chromosome"/>
</dbReference>
<feature type="compositionally biased region" description="Basic residues" evidence="1">
    <location>
        <begin position="202"/>
        <end position="218"/>
    </location>
</feature>
<name>A0AAE6G6X6_MYXXA</name>
<gene>
    <name evidence="2" type="ORF">BHS09_36860</name>
</gene>
<feature type="region of interest" description="Disordered" evidence="1">
    <location>
        <begin position="159"/>
        <end position="268"/>
    </location>
</feature>
<accession>A0AAE6G6X6</accession>
<dbReference type="RefSeq" id="WP_140800504.1">
    <property type="nucleotide sequence ID" value="NZ_CP017173.1"/>
</dbReference>
<evidence type="ECO:0000313" key="2">
    <source>
        <dbReference type="EMBL" id="QDE72103.1"/>
    </source>
</evidence>
<feature type="compositionally biased region" description="Low complexity" evidence="1">
    <location>
        <begin position="219"/>
        <end position="245"/>
    </location>
</feature>